<name>A0A7X5LJP1_9ALTE</name>
<proteinExistence type="predicted"/>
<evidence type="ECO:0000313" key="1">
    <source>
        <dbReference type="EMBL" id="NDV89950.1"/>
    </source>
</evidence>
<dbReference type="Proteomes" id="UP000470213">
    <property type="component" value="Unassembled WGS sequence"/>
</dbReference>
<dbReference type="NCBIfam" id="NF038257">
    <property type="entry name" value="exopoly_VpsP"/>
    <property type="match status" value="1"/>
</dbReference>
<reference evidence="1 2" key="1">
    <citation type="submission" date="2020-01" db="EMBL/GenBank/DDBJ databases">
        <authorList>
            <person name="Chen J."/>
            <person name="Zhu S."/>
            <person name="Yang J."/>
        </authorList>
    </citation>
    <scope>NUCLEOTIDE SEQUENCE [LARGE SCALE GENOMIC DNA]</scope>
    <source>
        <strain evidence="1 2">345S023</strain>
    </source>
</reference>
<gene>
    <name evidence="1" type="ORF">GTH32_01905</name>
</gene>
<dbReference type="SUPFAM" id="SSF48452">
    <property type="entry name" value="TPR-like"/>
    <property type="match status" value="1"/>
</dbReference>
<dbReference type="InterPro" id="IPR011990">
    <property type="entry name" value="TPR-like_helical_dom_sf"/>
</dbReference>
<sequence>MKNNVERWRKDPTSADLESIEKSMVRIDKAISLSSDNALYYQLRGQLHEWKSYISPLDKRFHLKNATSEYKKSLVYRPYWAPTWINLAWVKWRLNELDEDFELYLANALKTGAQQASVHYFIVDFAFAQYNLKSAKYLLVYKLLPLHLKMGLQNPLSERNVLKAIKERNASELACRLLKSEPLRLRKKIPGCR</sequence>
<comment type="caution">
    <text evidence="1">The sequence shown here is derived from an EMBL/GenBank/DDBJ whole genome shotgun (WGS) entry which is preliminary data.</text>
</comment>
<keyword evidence="2" id="KW-1185">Reference proteome</keyword>
<dbReference type="EMBL" id="JAAAWN010000002">
    <property type="protein sequence ID" value="NDV89950.1"/>
    <property type="molecule type" value="Genomic_DNA"/>
</dbReference>
<protein>
    <submittedName>
        <fullName evidence="1">Uncharacterized protein</fullName>
    </submittedName>
</protein>
<evidence type="ECO:0000313" key="2">
    <source>
        <dbReference type="Proteomes" id="UP000470213"/>
    </source>
</evidence>
<dbReference type="Gene3D" id="1.25.40.10">
    <property type="entry name" value="Tetratricopeptide repeat domain"/>
    <property type="match status" value="1"/>
</dbReference>
<accession>A0A7X5LJP1</accession>
<organism evidence="1 2">
    <name type="scientific">Alteromonas profundi</name>
    <dbReference type="NCBI Taxonomy" id="2696062"/>
    <lineage>
        <taxon>Bacteria</taxon>
        <taxon>Pseudomonadati</taxon>
        <taxon>Pseudomonadota</taxon>
        <taxon>Gammaproteobacteria</taxon>
        <taxon>Alteromonadales</taxon>
        <taxon>Alteromonadaceae</taxon>
        <taxon>Alteromonas/Salinimonas group</taxon>
        <taxon>Alteromonas</taxon>
    </lineage>
</organism>
<dbReference type="AlphaFoldDB" id="A0A7X5LJP1"/>